<evidence type="ECO:0000259" key="2">
    <source>
        <dbReference type="PROSITE" id="PS50994"/>
    </source>
</evidence>
<dbReference type="OrthoDB" id="9809060at2"/>
<dbReference type="GO" id="GO:0006313">
    <property type="term" value="P:DNA transposition"/>
    <property type="evidence" value="ECO:0007669"/>
    <property type="project" value="InterPro"/>
</dbReference>
<evidence type="ECO:0000313" key="3">
    <source>
        <dbReference type="EMBL" id="KAB1071111.1"/>
    </source>
</evidence>
<dbReference type="GO" id="GO:0015074">
    <property type="term" value="P:DNA integration"/>
    <property type="evidence" value="ECO:0007669"/>
    <property type="project" value="InterPro"/>
</dbReference>
<keyword evidence="4" id="KW-1185">Reference proteome</keyword>
<gene>
    <name evidence="3" type="ORF">F6X53_29280</name>
</gene>
<accession>A0A6L3SRD8</accession>
<dbReference type="GO" id="GO:0004803">
    <property type="term" value="F:transposase activity"/>
    <property type="evidence" value="ECO:0007669"/>
    <property type="project" value="InterPro"/>
</dbReference>
<sequence>MAKRPKPEEIVAKLRQADVLISQGQSVAEAISVSEVTYYRWRREFGGLKSDQVRRMKDLETENQRLRKAIADLTLDKLILQEASPGKLLSPARRRACVEHIMDVLHVSERRACRALGQHRSTQRKVPRGLDDEVALTADLVDLAGRYGRYGYRKISALLKAAGWLVNDKRVERIWRREGLKVPARQPKRGRLWDGDGSSLRLRPEHRNHVWSYDFVEARTHDGRKFRMLNVVDEFTRECLAIRVARKLKAADVIDVLSDLFILRGVPSHIRSDNGPEFVAKSVQSWITGVGAKTAYIAPGSPWENGYVESFNARLRDELLNGEIFYTLKEAQIVIESWRRHYNTIRPHGSLGYRPPAPEVFIPAFAACPPTSAKLPVAERPTVH</sequence>
<dbReference type="AlphaFoldDB" id="A0A6L3SRD8"/>
<dbReference type="NCBIfam" id="NF033516">
    <property type="entry name" value="transpos_IS3"/>
    <property type="match status" value="1"/>
</dbReference>
<organism evidence="3 4">
    <name type="scientific">Methylobacterium soli</name>
    <dbReference type="NCBI Taxonomy" id="553447"/>
    <lineage>
        <taxon>Bacteria</taxon>
        <taxon>Pseudomonadati</taxon>
        <taxon>Pseudomonadota</taxon>
        <taxon>Alphaproteobacteria</taxon>
        <taxon>Hyphomicrobiales</taxon>
        <taxon>Methylobacteriaceae</taxon>
        <taxon>Methylobacterium</taxon>
    </lineage>
</organism>
<dbReference type="Pfam" id="PF13276">
    <property type="entry name" value="HTH_21"/>
    <property type="match status" value="1"/>
</dbReference>
<dbReference type="Pfam" id="PF13683">
    <property type="entry name" value="rve_3"/>
    <property type="match status" value="1"/>
</dbReference>
<dbReference type="SUPFAM" id="SSF53098">
    <property type="entry name" value="Ribonuclease H-like"/>
    <property type="match status" value="1"/>
</dbReference>
<feature type="domain" description="Integrase catalytic" evidence="2">
    <location>
        <begin position="200"/>
        <end position="363"/>
    </location>
</feature>
<dbReference type="Proteomes" id="UP000474159">
    <property type="component" value="Unassembled WGS sequence"/>
</dbReference>
<evidence type="ECO:0000256" key="1">
    <source>
        <dbReference type="SAM" id="Coils"/>
    </source>
</evidence>
<feature type="coiled-coil region" evidence="1">
    <location>
        <begin position="49"/>
        <end position="76"/>
    </location>
</feature>
<comment type="caution">
    <text evidence="3">The sequence shown here is derived from an EMBL/GenBank/DDBJ whole genome shotgun (WGS) entry which is preliminary data.</text>
</comment>
<dbReference type="Pfam" id="PF01527">
    <property type="entry name" value="HTH_Tnp_1"/>
    <property type="match status" value="1"/>
</dbReference>
<dbReference type="InterPro" id="IPR012337">
    <property type="entry name" value="RNaseH-like_sf"/>
</dbReference>
<proteinExistence type="predicted"/>
<dbReference type="InterPro" id="IPR048020">
    <property type="entry name" value="Transpos_IS3"/>
</dbReference>
<dbReference type="EMBL" id="VZZK01000056">
    <property type="protein sequence ID" value="KAB1071111.1"/>
    <property type="molecule type" value="Genomic_DNA"/>
</dbReference>
<dbReference type="PANTHER" id="PTHR47515">
    <property type="entry name" value="LOW CALCIUM RESPONSE LOCUS PROTEIN T"/>
    <property type="match status" value="1"/>
</dbReference>
<dbReference type="InterPro" id="IPR025948">
    <property type="entry name" value="HTH-like_dom"/>
</dbReference>
<dbReference type="InterPro" id="IPR036397">
    <property type="entry name" value="RNaseH_sf"/>
</dbReference>
<dbReference type="GO" id="GO:0003677">
    <property type="term" value="F:DNA binding"/>
    <property type="evidence" value="ECO:0007669"/>
    <property type="project" value="InterPro"/>
</dbReference>
<dbReference type="RefSeq" id="WP_151005002.1">
    <property type="nucleotide sequence ID" value="NZ_BPQY01000698.1"/>
</dbReference>
<dbReference type="InterPro" id="IPR002514">
    <property type="entry name" value="Transposase_8"/>
</dbReference>
<keyword evidence="1" id="KW-0175">Coiled coil</keyword>
<reference evidence="3 4" key="1">
    <citation type="submission" date="2019-09" db="EMBL/GenBank/DDBJ databases">
        <title>YIM 48816 draft genome.</title>
        <authorList>
            <person name="Jiang L."/>
        </authorList>
    </citation>
    <scope>NUCLEOTIDE SEQUENCE [LARGE SCALE GENOMIC DNA]</scope>
    <source>
        <strain evidence="3 4">YIM 48816</strain>
    </source>
</reference>
<dbReference type="PROSITE" id="PS50994">
    <property type="entry name" value="INTEGRASE"/>
    <property type="match status" value="1"/>
</dbReference>
<dbReference type="InterPro" id="IPR001584">
    <property type="entry name" value="Integrase_cat-core"/>
</dbReference>
<name>A0A6L3SRD8_9HYPH</name>
<dbReference type="PANTHER" id="PTHR47515:SF1">
    <property type="entry name" value="BLR2054 PROTEIN"/>
    <property type="match status" value="1"/>
</dbReference>
<dbReference type="Gene3D" id="3.30.420.10">
    <property type="entry name" value="Ribonuclease H-like superfamily/Ribonuclease H"/>
    <property type="match status" value="1"/>
</dbReference>
<evidence type="ECO:0000313" key="4">
    <source>
        <dbReference type="Proteomes" id="UP000474159"/>
    </source>
</evidence>
<protein>
    <submittedName>
        <fullName evidence="3">IS3 family transposase</fullName>
    </submittedName>
</protein>